<evidence type="ECO:0000256" key="6">
    <source>
        <dbReference type="ARBA" id="ARBA00023004"/>
    </source>
</evidence>
<keyword evidence="5" id="KW-0560">Oxidoreductase</keyword>
<keyword evidence="8" id="KW-0812">Transmembrane</keyword>
<dbReference type="GO" id="GO:0004497">
    <property type="term" value="F:monooxygenase activity"/>
    <property type="evidence" value="ECO:0007669"/>
    <property type="project" value="UniProtKB-KW"/>
</dbReference>
<keyword evidence="7" id="KW-0503">Monooxygenase</keyword>
<evidence type="ECO:0000313" key="10">
    <source>
        <dbReference type="Proteomes" id="UP001054252"/>
    </source>
</evidence>
<keyword evidence="3" id="KW-0349">Heme</keyword>
<evidence type="ECO:0000256" key="3">
    <source>
        <dbReference type="ARBA" id="ARBA00022617"/>
    </source>
</evidence>
<dbReference type="Gene3D" id="1.10.630.10">
    <property type="entry name" value="Cytochrome P450"/>
    <property type="match status" value="1"/>
</dbReference>
<keyword evidence="8" id="KW-1133">Transmembrane helix</keyword>
<name>A0AAV5J5M9_9ROSI</name>
<feature type="transmembrane region" description="Helical" evidence="8">
    <location>
        <begin position="273"/>
        <end position="291"/>
    </location>
</feature>
<evidence type="ECO:0008006" key="11">
    <source>
        <dbReference type="Google" id="ProtNLM"/>
    </source>
</evidence>
<keyword evidence="4" id="KW-0479">Metal-binding</keyword>
<accession>A0AAV5J5M9</accession>
<dbReference type="GO" id="GO:0020037">
    <property type="term" value="F:heme binding"/>
    <property type="evidence" value="ECO:0007669"/>
    <property type="project" value="InterPro"/>
</dbReference>
<comment type="caution">
    <text evidence="9">The sequence shown here is derived from an EMBL/GenBank/DDBJ whole genome shotgun (WGS) entry which is preliminary data.</text>
</comment>
<dbReference type="InterPro" id="IPR001128">
    <property type="entry name" value="Cyt_P450"/>
</dbReference>
<dbReference type="GO" id="GO:0005506">
    <property type="term" value="F:iron ion binding"/>
    <property type="evidence" value="ECO:0007669"/>
    <property type="project" value="InterPro"/>
</dbReference>
<proteinExistence type="inferred from homology"/>
<sequence length="295" mass="33850">MFPMAMHFVHLHLKPTLPWDLEDSLKGNSASMNLAGGWYLPGVLHNIGRLHDFSTEVLERGKGTLQFRGPWEIFEGLGDGIFNSDGDLWKTQQKALHSLIKKTKFELAVQRILTQKLERGLIPILESCSVLDMQDVFHRLTFDIICLLVFGFDPNCISIEFPSVSCEKAYDVMEEAALHHHFVPTGFWKLQRLLQVGEENKLGRAWETFDKFLYEQILLNDEKLSTKNAEKEEEFDLLTAFMFGESGEKSRKKSNRFLRDTAFSLLAAGRDTVASALVWLLWLVATHIHLLKRRS</sequence>
<organism evidence="9 10">
    <name type="scientific">Rubroshorea leprosula</name>
    <dbReference type="NCBI Taxonomy" id="152421"/>
    <lineage>
        <taxon>Eukaryota</taxon>
        <taxon>Viridiplantae</taxon>
        <taxon>Streptophyta</taxon>
        <taxon>Embryophyta</taxon>
        <taxon>Tracheophyta</taxon>
        <taxon>Spermatophyta</taxon>
        <taxon>Magnoliopsida</taxon>
        <taxon>eudicotyledons</taxon>
        <taxon>Gunneridae</taxon>
        <taxon>Pentapetalae</taxon>
        <taxon>rosids</taxon>
        <taxon>malvids</taxon>
        <taxon>Malvales</taxon>
        <taxon>Dipterocarpaceae</taxon>
        <taxon>Rubroshorea</taxon>
    </lineage>
</organism>
<evidence type="ECO:0000256" key="2">
    <source>
        <dbReference type="ARBA" id="ARBA00010617"/>
    </source>
</evidence>
<evidence type="ECO:0000256" key="8">
    <source>
        <dbReference type="SAM" id="Phobius"/>
    </source>
</evidence>
<reference evidence="9 10" key="1">
    <citation type="journal article" date="2021" name="Commun. Biol.">
        <title>The genome of Shorea leprosula (Dipterocarpaceae) highlights the ecological relevance of drought in aseasonal tropical rainforests.</title>
        <authorList>
            <person name="Ng K.K.S."/>
            <person name="Kobayashi M.J."/>
            <person name="Fawcett J.A."/>
            <person name="Hatakeyama M."/>
            <person name="Paape T."/>
            <person name="Ng C.H."/>
            <person name="Ang C.C."/>
            <person name="Tnah L.H."/>
            <person name="Lee C.T."/>
            <person name="Nishiyama T."/>
            <person name="Sese J."/>
            <person name="O'Brien M.J."/>
            <person name="Copetti D."/>
            <person name="Mohd Noor M.I."/>
            <person name="Ong R.C."/>
            <person name="Putra M."/>
            <person name="Sireger I.Z."/>
            <person name="Indrioko S."/>
            <person name="Kosugi Y."/>
            <person name="Izuno A."/>
            <person name="Isagi Y."/>
            <person name="Lee S.L."/>
            <person name="Shimizu K.K."/>
        </authorList>
    </citation>
    <scope>NUCLEOTIDE SEQUENCE [LARGE SCALE GENOMIC DNA]</scope>
    <source>
        <strain evidence="9">214</strain>
    </source>
</reference>
<dbReference type="SUPFAM" id="SSF48264">
    <property type="entry name" value="Cytochrome P450"/>
    <property type="match status" value="1"/>
</dbReference>
<evidence type="ECO:0000313" key="9">
    <source>
        <dbReference type="EMBL" id="GKV07801.1"/>
    </source>
</evidence>
<dbReference type="EMBL" id="BPVZ01000028">
    <property type="protein sequence ID" value="GKV07801.1"/>
    <property type="molecule type" value="Genomic_DNA"/>
</dbReference>
<evidence type="ECO:0000256" key="5">
    <source>
        <dbReference type="ARBA" id="ARBA00023002"/>
    </source>
</evidence>
<dbReference type="Pfam" id="PF00067">
    <property type="entry name" value="p450"/>
    <property type="match status" value="1"/>
</dbReference>
<keyword evidence="8" id="KW-0472">Membrane</keyword>
<evidence type="ECO:0000256" key="4">
    <source>
        <dbReference type="ARBA" id="ARBA00022723"/>
    </source>
</evidence>
<dbReference type="PANTHER" id="PTHR24296">
    <property type="entry name" value="CYTOCHROME P450"/>
    <property type="match status" value="1"/>
</dbReference>
<gene>
    <name evidence="9" type="ORF">SLEP1_g19522</name>
</gene>
<comment type="similarity">
    <text evidence="2">Belongs to the cytochrome P450 family.</text>
</comment>
<protein>
    <recommendedName>
        <fullName evidence="11">Cytochrome P450</fullName>
    </recommendedName>
</protein>
<keyword evidence="6" id="KW-0408">Iron</keyword>
<dbReference type="GO" id="GO:0016705">
    <property type="term" value="F:oxidoreductase activity, acting on paired donors, with incorporation or reduction of molecular oxygen"/>
    <property type="evidence" value="ECO:0007669"/>
    <property type="project" value="InterPro"/>
</dbReference>
<keyword evidence="10" id="KW-1185">Reference proteome</keyword>
<evidence type="ECO:0000256" key="1">
    <source>
        <dbReference type="ARBA" id="ARBA00001971"/>
    </source>
</evidence>
<dbReference type="AlphaFoldDB" id="A0AAV5J5M9"/>
<comment type="cofactor">
    <cofactor evidence="1">
        <name>heme</name>
        <dbReference type="ChEBI" id="CHEBI:30413"/>
    </cofactor>
</comment>
<evidence type="ECO:0000256" key="7">
    <source>
        <dbReference type="ARBA" id="ARBA00023033"/>
    </source>
</evidence>
<dbReference type="Proteomes" id="UP001054252">
    <property type="component" value="Unassembled WGS sequence"/>
</dbReference>
<dbReference type="InterPro" id="IPR036396">
    <property type="entry name" value="Cyt_P450_sf"/>
</dbReference>